<dbReference type="InterPro" id="IPR009937">
    <property type="entry name" value="Phage_holin_3_6"/>
</dbReference>
<keyword evidence="1" id="KW-1133">Transmembrane helix</keyword>
<evidence type="ECO:0008006" key="4">
    <source>
        <dbReference type="Google" id="ProtNLM"/>
    </source>
</evidence>
<dbReference type="KEGG" id="deo:CAY53_08930"/>
<sequence>MPWPAFLSPACSWAGSCREDSMLRISRQFSALGDAATKIGEIGTGFLEDRLELLALEVQELKIRLAQILVLACVGSVCTLAGLVALCCVLIRVLPPEWRLYAHLACAAMGILAGLLALALLRRAVRTAPMPFSATVEELKKDVACFSTRN</sequence>
<keyword evidence="1" id="KW-0472">Membrane</keyword>
<dbReference type="Proteomes" id="UP000239867">
    <property type="component" value="Chromosome"/>
</dbReference>
<organism evidence="2 3">
    <name type="scientific">Desulfobulbus oralis</name>
    <dbReference type="NCBI Taxonomy" id="1986146"/>
    <lineage>
        <taxon>Bacteria</taxon>
        <taxon>Pseudomonadati</taxon>
        <taxon>Thermodesulfobacteriota</taxon>
        <taxon>Desulfobulbia</taxon>
        <taxon>Desulfobulbales</taxon>
        <taxon>Desulfobulbaceae</taxon>
        <taxon>Desulfobulbus</taxon>
    </lineage>
</organism>
<feature type="transmembrane region" description="Helical" evidence="1">
    <location>
        <begin position="100"/>
        <end position="121"/>
    </location>
</feature>
<dbReference type="AlphaFoldDB" id="A0A2L1GPL2"/>
<dbReference type="EMBL" id="CP021255">
    <property type="protein sequence ID" value="AVD71576.1"/>
    <property type="molecule type" value="Genomic_DNA"/>
</dbReference>
<keyword evidence="3" id="KW-1185">Reference proteome</keyword>
<evidence type="ECO:0000313" key="3">
    <source>
        <dbReference type="Proteomes" id="UP000239867"/>
    </source>
</evidence>
<evidence type="ECO:0000313" key="2">
    <source>
        <dbReference type="EMBL" id="AVD71576.1"/>
    </source>
</evidence>
<name>A0A2L1GPL2_9BACT</name>
<feature type="transmembrane region" description="Helical" evidence="1">
    <location>
        <begin position="68"/>
        <end position="94"/>
    </location>
</feature>
<proteinExistence type="predicted"/>
<reference evidence="2 3" key="1">
    <citation type="journal article" date="2018" name="MBio">
        <title>Insights into the evolution of host association through the isolation and characterization of a novel human periodontal pathobiont, Desulfobulbus oralis.</title>
        <authorList>
            <person name="Cross K.L."/>
            <person name="Chirania P."/>
            <person name="Xiong W."/>
            <person name="Beall C.J."/>
            <person name="Elkins J.G."/>
            <person name="Giannone R.J."/>
            <person name="Griffen A.L."/>
            <person name="Guss A.M."/>
            <person name="Hettich R.L."/>
            <person name="Joshi S.S."/>
            <person name="Mokrzan E.M."/>
            <person name="Martin R.K."/>
            <person name="Zhulin I.B."/>
            <person name="Leys E.J."/>
            <person name="Podar M."/>
        </authorList>
    </citation>
    <scope>NUCLEOTIDE SEQUENCE [LARGE SCALE GENOMIC DNA]</scope>
    <source>
        <strain evidence="2 3">ORNL</strain>
    </source>
</reference>
<evidence type="ECO:0000256" key="1">
    <source>
        <dbReference type="SAM" id="Phobius"/>
    </source>
</evidence>
<dbReference type="Pfam" id="PF07332">
    <property type="entry name" value="Phage_holin_3_6"/>
    <property type="match status" value="1"/>
</dbReference>
<keyword evidence="1" id="KW-0812">Transmembrane</keyword>
<gene>
    <name evidence="2" type="ORF">CAY53_08930</name>
</gene>
<protein>
    <recommendedName>
        <fullName evidence="4">Phage holin family protein</fullName>
    </recommendedName>
</protein>
<accession>A0A2L1GPL2</accession>